<feature type="compositionally biased region" description="Low complexity" evidence="7">
    <location>
        <begin position="791"/>
        <end position="820"/>
    </location>
</feature>
<feature type="active site" evidence="5">
    <location>
        <position position="402"/>
    </location>
</feature>
<evidence type="ECO:0000259" key="10">
    <source>
        <dbReference type="PROSITE" id="PS51767"/>
    </source>
</evidence>
<dbReference type="FunFam" id="2.40.70.10:FF:000202">
    <property type="entry name" value="Predicted protein"/>
    <property type="match status" value="1"/>
</dbReference>
<feature type="compositionally biased region" description="Basic and acidic residues" evidence="7">
    <location>
        <begin position="821"/>
        <end position="831"/>
    </location>
</feature>
<evidence type="ECO:0000256" key="7">
    <source>
        <dbReference type="SAM" id="MobiDB-lite"/>
    </source>
</evidence>
<dbReference type="MEROPS" id="A01.A88"/>
<dbReference type="GO" id="GO:0006508">
    <property type="term" value="P:proteolysis"/>
    <property type="evidence" value="ECO:0007669"/>
    <property type="project" value="UniProtKB-KW"/>
</dbReference>
<sequence>MKIIVVLFLICSLFPHSTLSNSIEIIRRNKHINLYHPETNELIISSPINNKIFSHQHIHTLINKNYNNKNEYLNIQNNNNNNNNNNLINNSKLQINDNNNSSSSGSGSSSNSSSNSNNNNNKKKIYNHLKLKSDYDYKNNNSYLFKESISSSSILYGGITSSFEYFIPILVGTPPQMFTVQVDTGSTSLAVPGLNCYLYKSQTIKTSCSCSDGNLDGLYNFDDSVSGIALNCSASVCNNSCQNKNHDNCPFMLKYGDGSFIAGSLVIDNVTIGQFTVPAKFGNIQKESLSFSQLTCPSNARSQAVRDGILGLSFQELDPYNGDDIFSKIVSSYGIPNVFSMCLGKDGGILTIGGINERVNIETPKYTPIIDFHYYSIHVLNIYVENESLKFTPNDFISSIVDSGTTLLYFNDEIFYSIIKNLEQSYSKLPGIGEDKFWEGNCHYLSEESVELYPTIYLELDGSGASGSFKLAIPPSLYFLKINNLHCFGISHMKEISVLIGDVVLQGYNVIYDRGNSRIGFAKIENCKTSNSDNSPLKLSIVNGNFQKATEENQFRHPLVLSLKTNKNATLSINGNSTNYNNKNNNRLNKTKEIYGNNNDDDSVNDDDEPIGGVIIGFSITSGNAYFYPSYMTSIRNITDADGLVSVLVVPRFFGKISVEAMVWGNNNTNIVSFTLHSNMKPWKIIIISLSVFGCSILILLICFFFYKKKTLRSSNNNNSNNNKRNNKTNINDLEVNIDNEGVESLLNNENSSNNNNNNNNNNNKNNNNKNNNNVGDLENNIDNEDEGLLKNQNSTINNNKNNNNNDSSCISSSSSNFKNNNDKNNENLKSGKEWDLFSDSLIKSLNSDFNISSLGKNFNDITE</sequence>
<dbReference type="InterPro" id="IPR033121">
    <property type="entry name" value="PEPTIDASE_A1"/>
</dbReference>
<accession>Q54WT3</accession>
<dbReference type="SMR" id="Q54WT3"/>
<evidence type="ECO:0000256" key="3">
    <source>
        <dbReference type="ARBA" id="ARBA00022729"/>
    </source>
</evidence>
<dbReference type="STRING" id="44689.Q54WT3"/>
<dbReference type="Gene3D" id="2.40.70.10">
    <property type="entry name" value="Acid Proteases"/>
    <property type="match status" value="2"/>
</dbReference>
<gene>
    <name evidence="11" type="ORF">DDB_G0279453</name>
</gene>
<dbReference type="RefSeq" id="XP_641634.1">
    <property type="nucleotide sequence ID" value="XM_636542.1"/>
</dbReference>
<dbReference type="PANTHER" id="PTHR13683:SF375">
    <property type="entry name" value="PEPTIDASE A1 DOMAIN-CONTAINING PROTEIN"/>
    <property type="match status" value="1"/>
</dbReference>
<dbReference type="PRINTS" id="PR00792">
    <property type="entry name" value="PEPSIN"/>
</dbReference>
<evidence type="ECO:0000313" key="11">
    <source>
        <dbReference type="EMBL" id="EAL67665.1"/>
    </source>
</evidence>
<feature type="region of interest" description="Disordered" evidence="7">
    <location>
        <begin position="746"/>
        <end position="831"/>
    </location>
</feature>
<keyword evidence="2" id="KW-0645">Protease</keyword>
<evidence type="ECO:0000256" key="6">
    <source>
        <dbReference type="PIRSR" id="PIRSR601461-2"/>
    </source>
</evidence>
<evidence type="ECO:0000256" key="2">
    <source>
        <dbReference type="ARBA" id="ARBA00022670"/>
    </source>
</evidence>
<keyword evidence="8" id="KW-0472">Membrane</keyword>
<feature type="transmembrane region" description="Helical" evidence="8">
    <location>
        <begin position="683"/>
        <end position="707"/>
    </location>
</feature>
<keyword evidence="12" id="KW-1185">Reference proteome</keyword>
<dbReference type="VEuPathDB" id="AmoebaDB:DDB_G0279453"/>
<feature type="compositionally biased region" description="Low complexity" evidence="7">
    <location>
        <begin position="76"/>
        <end position="120"/>
    </location>
</feature>
<keyword evidence="8" id="KW-1133">Transmembrane helix</keyword>
<dbReference type="Pfam" id="PF00026">
    <property type="entry name" value="Asp"/>
    <property type="match status" value="1"/>
</dbReference>
<evidence type="ECO:0000256" key="8">
    <source>
        <dbReference type="SAM" id="Phobius"/>
    </source>
</evidence>
<keyword evidence="8" id="KW-0812">Transmembrane</keyword>
<feature type="disulfide bond" evidence="6">
    <location>
        <begin position="196"/>
        <end position="210"/>
    </location>
</feature>
<organism evidence="11 12">
    <name type="scientific">Dictyostelium discoideum</name>
    <name type="common">Social amoeba</name>
    <dbReference type="NCBI Taxonomy" id="44689"/>
    <lineage>
        <taxon>Eukaryota</taxon>
        <taxon>Amoebozoa</taxon>
        <taxon>Evosea</taxon>
        <taxon>Eumycetozoa</taxon>
        <taxon>Dictyostelia</taxon>
        <taxon>Dictyosteliales</taxon>
        <taxon>Dictyosteliaceae</taxon>
        <taxon>Dictyostelium</taxon>
    </lineage>
</organism>
<dbReference type="OMA" id="FWEGNCH"/>
<dbReference type="EMBL" id="AAFI02000031">
    <property type="protein sequence ID" value="EAL67665.1"/>
    <property type="molecule type" value="Genomic_DNA"/>
</dbReference>
<dbReference type="eggNOG" id="KOG1339">
    <property type="taxonomic scope" value="Eukaryota"/>
</dbReference>
<evidence type="ECO:0000256" key="4">
    <source>
        <dbReference type="ARBA" id="ARBA00022801"/>
    </source>
</evidence>
<feature type="signal peptide" evidence="9">
    <location>
        <begin position="1"/>
        <end position="20"/>
    </location>
</feature>
<dbReference type="InterPro" id="IPR021109">
    <property type="entry name" value="Peptidase_aspartic_dom_sf"/>
</dbReference>
<dbReference type="PANTHER" id="PTHR13683">
    <property type="entry name" value="ASPARTYL PROTEASES"/>
    <property type="match status" value="1"/>
</dbReference>
<keyword evidence="6" id="KW-1015">Disulfide bond</keyword>
<dbReference type="PROSITE" id="PS51767">
    <property type="entry name" value="PEPTIDASE_A1"/>
    <property type="match status" value="1"/>
</dbReference>
<reference evidence="11 12" key="1">
    <citation type="journal article" date="2005" name="Nature">
        <title>The genome of the social amoeba Dictyostelium discoideum.</title>
        <authorList>
            <consortium name="The Dictyostelium discoideum Sequencing Consortium"/>
            <person name="Eichinger L."/>
            <person name="Pachebat J.A."/>
            <person name="Glockner G."/>
            <person name="Rajandream M.A."/>
            <person name="Sucgang R."/>
            <person name="Berriman M."/>
            <person name="Song J."/>
            <person name="Olsen R."/>
            <person name="Szafranski K."/>
            <person name="Xu Q."/>
            <person name="Tunggal B."/>
            <person name="Kummerfeld S."/>
            <person name="Madera M."/>
            <person name="Konfortov B.A."/>
            <person name="Rivero F."/>
            <person name="Bankier A.T."/>
            <person name="Lehmann R."/>
            <person name="Hamlin N."/>
            <person name="Davies R."/>
            <person name="Gaudet P."/>
            <person name="Fey P."/>
            <person name="Pilcher K."/>
            <person name="Chen G."/>
            <person name="Saunders D."/>
            <person name="Sodergren E."/>
            <person name="Davis P."/>
            <person name="Kerhornou A."/>
            <person name="Nie X."/>
            <person name="Hall N."/>
            <person name="Anjard C."/>
            <person name="Hemphill L."/>
            <person name="Bason N."/>
            <person name="Farbrother P."/>
            <person name="Desany B."/>
            <person name="Just E."/>
            <person name="Morio T."/>
            <person name="Rost R."/>
            <person name="Churcher C."/>
            <person name="Cooper J."/>
            <person name="Haydock S."/>
            <person name="van Driessche N."/>
            <person name="Cronin A."/>
            <person name="Goodhead I."/>
            <person name="Muzny D."/>
            <person name="Mourier T."/>
            <person name="Pain A."/>
            <person name="Lu M."/>
            <person name="Harper D."/>
            <person name="Lindsay R."/>
            <person name="Hauser H."/>
            <person name="James K."/>
            <person name="Quiles M."/>
            <person name="Madan Babu M."/>
            <person name="Saito T."/>
            <person name="Buchrieser C."/>
            <person name="Wardroper A."/>
            <person name="Felder M."/>
            <person name="Thangavelu M."/>
            <person name="Johnson D."/>
            <person name="Knights A."/>
            <person name="Loulseged H."/>
            <person name="Mungall K."/>
            <person name="Oliver K."/>
            <person name="Price C."/>
            <person name="Quail M.A."/>
            <person name="Urushihara H."/>
            <person name="Hernandez J."/>
            <person name="Rabbinowitsch E."/>
            <person name="Steffen D."/>
            <person name="Sanders M."/>
            <person name="Ma J."/>
            <person name="Kohara Y."/>
            <person name="Sharp S."/>
            <person name="Simmonds M."/>
            <person name="Spiegler S."/>
            <person name="Tivey A."/>
            <person name="Sugano S."/>
            <person name="White B."/>
            <person name="Walker D."/>
            <person name="Woodward J."/>
            <person name="Winckler T."/>
            <person name="Tanaka Y."/>
            <person name="Shaulsky G."/>
            <person name="Schleicher M."/>
            <person name="Weinstock G."/>
            <person name="Rosenthal A."/>
            <person name="Cox E.C."/>
            <person name="Chisholm R.L."/>
            <person name="Gibbs R."/>
            <person name="Loomis W.F."/>
            <person name="Platzer M."/>
            <person name="Kay R.R."/>
            <person name="Williams J."/>
            <person name="Dear P.H."/>
            <person name="Noegel A.A."/>
            <person name="Barrell B."/>
            <person name="Kuspa A."/>
        </authorList>
    </citation>
    <scope>NUCLEOTIDE SEQUENCE [LARGE SCALE GENOMIC DNA]</scope>
    <source>
        <strain evidence="11 12">AX4</strain>
    </source>
</reference>
<evidence type="ECO:0000256" key="1">
    <source>
        <dbReference type="ARBA" id="ARBA00007447"/>
    </source>
</evidence>
<feature type="domain" description="Peptidase A1" evidence="10">
    <location>
        <begin position="165"/>
        <end position="522"/>
    </location>
</feature>
<feature type="region of interest" description="Disordered" evidence="7">
    <location>
        <begin position="76"/>
        <end position="122"/>
    </location>
</feature>
<dbReference type="AlphaFoldDB" id="Q54WT3"/>
<evidence type="ECO:0000256" key="9">
    <source>
        <dbReference type="SAM" id="SignalP"/>
    </source>
</evidence>
<dbReference type="InterPro" id="IPR001461">
    <property type="entry name" value="Aspartic_peptidase_A1"/>
</dbReference>
<dbReference type="SUPFAM" id="SSF50630">
    <property type="entry name" value="Acid proteases"/>
    <property type="match status" value="1"/>
</dbReference>
<evidence type="ECO:0000313" key="12">
    <source>
        <dbReference type="Proteomes" id="UP000002195"/>
    </source>
</evidence>
<feature type="compositionally biased region" description="Low complexity" evidence="7">
    <location>
        <begin position="746"/>
        <end position="779"/>
    </location>
</feature>
<protein>
    <recommendedName>
        <fullName evidence="10">Peptidase A1 domain-containing protein</fullName>
    </recommendedName>
</protein>
<keyword evidence="3 9" id="KW-0732">Signal</keyword>
<evidence type="ECO:0000256" key="5">
    <source>
        <dbReference type="PIRSR" id="PIRSR601461-1"/>
    </source>
</evidence>
<keyword evidence="4" id="KW-0378">Hydrolase</keyword>
<comment type="caution">
    <text evidence="11">The sequence shown here is derived from an EMBL/GenBank/DDBJ whole genome shotgun (WGS) entry which is preliminary data.</text>
</comment>
<dbReference type="GO" id="GO:0004190">
    <property type="term" value="F:aspartic-type endopeptidase activity"/>
    <property type="evidence" value="ECO:0007669"/>
    <property type="project" value="InterPro"/>
</dbReference>
<feature type="chain" id="PRO_5004249937" description="Peptidase A1 domain-containing protein" evidence="9">
    <location>
        <begin position="21"/>
        <end position="864"/>
    </location>
</feature>
<dbReference type="InterPro" id="IPR034164">
    <property type="entry name" value="Pepsin-like_dom"/>
</dbReference>
<feature type="active site" evidence="5">
    <location>
        <position position="183"/>
    </location>
</feature>
<dbReference type="Proteomes" id="UP000002195">
    <property type="component" value="Unassembled WGS sequence"/>
</dbReference>
<dbReference type="GeneID" id="8622040"/>
<dbReference type="KEGG" id="ddi:DDB_G0279453"/>
<proteinExistence type="inferred from homology"/>
<name>Q54WT3_DICDI</name>
<dbReference type="CDD" id="cd05471">
    <property type="entry name" value="pepsin_like"/>
    <property type="match status" value="1"/>
</dbReference>
<dbReference type="PaxDb" id="44689-DDB0205773"/>
<comment type="similarity">
    <text evidence="1">Belongs to the peptidase A1 family.</text>
</comment>
<dbReference type="dictyBase" id="DDB_G0279453"/>
<dbReference type="InParanoid" id="Q54WT3"/>
<dbReference type="HOGENOM" id="CLU_331635_0_0_1"/>